<dbReference type="RefSeq" id="WP_070126246.1">
    <property type="nucleotide sequence ID" value="NZ_MDHN01000032.1"/>
</dbReference>
<gene>
    <name evidence="6" type="ORF">BFC18_15580</name>
</gene>
<dbReference type="Proteomes" id="UP000175691">
    <property type="component" value="Unassembled WGS sequence"/>
</dbReference>
<dbReference type="InterPro" id="IPR057868">
    <property type="entry name" value="HMG-CoA"/>
</dbReference>
<dbReference type="InterPro" id="IPR009023">
    <property type="entry name" value="HMG_CoA_Rdtase_NAD(P)-bd_sf"/>
</dbReference>
<evidence type="ECO:0000256" key="3">
    <source>
        <dbReference type="ARBA" id="ARBA00022857"/>
    </source>
</evidence>
<dbReference type="GO" id="GO:0015936">
    <property type="term" value="P:coenzyme A metabolic process"/>
    <property type="evidence" value="ECO:0007669"/>
    <property type="project" value="InterPro"/>
</dbReference>
<dbReference type="PROSITE" id="PS50065">
    <property type="entry name" value="HMG_COA_REDUCTASE_4"/>
    <property type="match status" value="1"/>
</dbReference>
<dbReference type="EMBL" id="MDHN01000032">
    <property type="protein sequence ID" value="OFC69998.1"/>
    <property type="molecule type" value="Genomic_DNA"/>
</dbReference>
<dbReference type="SUPFAM" id="SSF55035">
    <property type="entry name" value="NAD-binding domain of HMG-CoA reductase"/>
    <property type="match status" value="1"/>
</dbReference>
<keyword evidence="3" id="KW-0521">NADP</keyword>
<evidence type="ECO:0000256" key="4">
    <source>
        <dbReference type="ARBA" id="ARBA00023002"/>
    </source>
</evidence>
<dbReference type="InterPro" id="IPR004554">
    <property type="entry name" value="HMG_CoA_Rdtase_eu_arc"/>
</dbReference>
<comment type="similarity">
    <text evidence="1">Belongs to the HMG-CoA reductase family.</text>
</comment>
<dbReference type="Pfam" id="PF25653">
    <property type="entry name" value="HMG-CoA_red_N"/>
    <property type="match status" value="1"/>
</dbReference>
<dbReference type="PANTHER" id="PTHR10572">
    <property type="entry name" value="3-HYDROXY-3-METHYLGLUTARYL-COENZYME A REDUCTASE"/>
    <property type="match status" value="1"/>
</dbReference>
<dbReference type="GO" id="GO:0008299">
    <property type="term" value="P:isoprenoid biosynthetic process"/>
    <property type="evidence" value="ECO:0007669"/>
    <property type="project" value="InterPro"/>
</dbReference>
<dbReference type="PRINTS" id="PR00071">
    <property type="entry name" value="HMGCOARDTASE"/>
</dbReference>
<dbReference type="OrthoDB" id="9794902at2"/>
<name>A0A1E7Z8Y7_9ALTE</name>
<proteinExistence type="inferred from homology"/>
<dbReference type="InterPro" id="IPR002202">
    <property type="entry name" value="HMG_CoA_Rdtase"/>
</dbReference>
<accession>A0A1E7Z8Y7</accession>
<protein>
    <recommendedName>
        <fullName evidence="2">hydroxymethylglutaryl-CoA reductase (NADPH)</fullName>
        <ecNumber evidence="2">1.1.1.34</ecNumber>
    </recommendedName>
</protein>
<dbReference type="Gene3D" id="3.90.770.10">
    <property type="entry name" value="3-hydroxy-3-methylglutaryl-coenzyme A Reductase, Chain A, domain 2"/>
    <property type="match status" value="1"/>
</dbReference>
<dbReference type="CDD" id="cd00643">
    <property type="entry name" value="HMG-CoA_reductase_classI"/>
    <property type="match status" value="1"/>
</dbReference>
<evidence type="ECO:0000313" key="7">
    <source>
        <dbReference type="Proteomes" id="UP000175691"/>
    </source>
</evidence>
<feature type="domain" description="Hydroxymethylglutaryl-CoA reductase-like" evidence="5">
    <location>
        <begin position="7"/>
        <end position="122"/>
    </location>
</feature>
<evidence type="ECO:0000256" key="1">
    <source>
        <dbReference type="ARBA" id="ARBA00007661"/>
    </source>
</evidence>
<reference evidence="6 7" key="1">
    <citation type="submission" date="2016-08" db="EMBL/GenBank/DDBJ databases">
        <authorList>
            <person name="Seilhamer J.J."/>
        </authorList>
    </citation>
    <scope>NUCLEOTIDE SEQUENCE [LARGE SCALE GENOMIC DNA]</scope>
    <source>
        <strain evidence="6 7">KCTC 42603</strain>
    </source>
</reference>
<keyword evidence="4" id="KW-0560">Oxidoreductase</keyword>
<dbReference type="SUPFAM" id="SSF56542">
    <property type="entry name" value="Substrate-binding domain of HMG-CoA reductase"/>
    <property type="match status" value="1"/>
</dbReference>
<dbReference type="InterPro" id="IPR023074">
    <property type="entry name" value="HMG_CoA_Rdtase_cat_sf"/>
</dbReference>
<evidence type="ECO:0000259" key="5">
    <source>
        <dbReference type="Pfam" id="PF25653"/>
    </source>
</evidence>
<dbReference type="Gene3D" id="3.30.70.420">
    <property type="entry name" value="Hydroxymethylglutaryl-CoA reductase, class I/II, NAD/NADP-binding domain"/>
    <property type="match status" value="1"/>
</dbReference>
<dbReference type="PANTHER" id="PTHR10572:SF24">
    <property type="entry name" value="3-HYDROXY-3-METHYLGLUTARYL-COENZYME A REDUCTASE"/>
    <property type="match status" value="1"/>
</dbReference>
<dbReference type="GO" id="GO:0004420">
    <property type="term" value="F:hydroxymethylglutaryl-CoA reductase (NADPH) activity"/>
    <property type="evidence" value="ECO:0007669"/>
    <property type="project" value="UniProtKB-EC"/>
</dbReference>
<dbReference type="InterPro" id="IPR009029">
    <property type="entry name" value="HMG_CoA_Rdtase_sub-bd_dom_sf"/>
</dbReference>
<comment type="caution">
    <text evidence="6">The sequence shown here is derived from an EMBL/GenBank/DDBJ whole genome shotgun (WGS) entry which is preliminary data.</text>
</comment>
<dbReference type="Pfam" id="PF00368">
    <property type="entry name" value="HMG-CoA_red"/>
    <property type="match status" value="1"/>
</dbReference>
<evidence type="ECO:0000256" key="2">
    <source>
        <dbReference type="ARBA" id="ARBA00012999"/>
    </source>
</evidence>
<evidence type="ECO:0000313" key="6">
    <source>
        <dbReference type="EMBL" id="OFC69998.1"/>
    </source>
</evidence>
<sequence length="514" mass="55995">MFIPSMLLKQLYTHGSLQKTEDGLCFMLKNRLKDAHLEEILQISLDGKHIANEKITLKVGPDTLLSAEEVNASGNVPFPLREVITVFLDVKAKSGPEKLKLGIEFKAAPFGKLKFTVEDNISPIAEKPAGIPRDPHDDYRPEIIEQRQQYFASATGAPVDHIGKYSIDPGTLRGNIEHFIGVAQVPIGVAGPLKINGEHAQGEFVVPLATTEGTLVASYNRGMKLLNMSGGVKATVVDDAMQRAPVFIFSDARGARDFVKWVNENIDQIRDEAEATSSVAKLTYIDHFLSNKFAFLRFNYLTGDAAGQNMVGRATFAACGWILDNYEGIENFYLESNFATDKKASQINIMRTRGKRVTAEATIKREHLLSVMRVDPKQIDYHGRVAGVGSFLSGVNNTGLHSPNGITAMFIATGQDVANVSESSAGIMYSELTEDGDLYVSLTIPSLIVATYGGGTGIGTQKECLELMDCYGKNKVYKFAEIVGAVALAGEISLASAISSSDWVSSHEQYGRNR</sequence>
<dbReference type="AlphaFoldDB" id="A0A1E7Z8Y7"/>
<organism evidence="6 7">
    <name type="scientific">Alteromonas confluentis</name>
    <dbReference type="NCBI Taxonomy" id="1656094"/>
    <lineage>
        <taxon>Bacteria</taxon>
        <taxon>Pseudomonadati</taxon>
        <taxon>Pseudomonadota</taxon>
        <taxon>Gammaproteobacteria</taxon>
        <taxon>Alteromonadales</taxon>
        <taxon>Alteromonadaceae</taxon>
        <taxon>Alteromonas/Salinimonas group</taxon>
        <taxon>Alteromonas</taxon>
    </lineage>
</organism>
<dbReference type="EC" id="1.1.1.34" evidence="2"/>
<keyword evidence="7" id="KW-1185">Reference proteome</keyword>
<dbReference type="STRING" id="1656094.BFC18_15580"/>